<keyword evidence="1" id="KW-0732">Signal</keyword>
<dbReference type="AlphaFoldDB" id="A0A8B7P679"/>
<feature type="signal peptide" evidence="1">
    <location>
        <begin position="1"/>
        <end position="18"/>
    </location>
</feature>
<dbReference type="GeneID" id="108677867"/>
<evidence type="ECO:0000313" key="3">
    <source>
        <dbReference type="RefSeq" id="XP_018021659.1"/>
    </source>
</evidence>
<dbReference type="Proteomes" id="UP000694843">
    <property type="component" value="Unplaced"/>
</dbReference>
<accession>A0A8B7P679</accession>
<dbReference type="KEGG" id="hazt:108677867"/>
<keyword evidence="2" id="KW-1185">Reference proteome</keyword>
<gene>
    <name evidence="3" type="primary">LOC108677867</name>
</gene>
<evidence type="ECO:0000256" key="1">
    <source>
        <dbReference type="SAM" id="SignalP"/>
    </source>
</evidence>
<sequence length="165" mass="18852">MSGRYIALLLCLLAMAAAEIKDKKRVKKFSLASARKEGYELSDHEMIVDGLMNLLYLASEDPSAPDYYDEAKLLAKLKLVDNPHVPDMLKAIRGNKELPEKVNGKHKFTRISYAMSKFADPLGFDAQVHDETAKRHELFEKIADRLDPEWRKRSKDGSDLHHKEL</sequence>
<feature type="chain" id="PRO_5034875344" evidence="1">
    <location>
        <begin position="19"/>
        <end position="165"/>
    </location>
</feature>
<proteinExistence type="predicted"/>
<evidence type="ECO:0000313" key="2">
    <source>
        <dbReference type="Proteomes" id="UP000694843"/>
    </source>
</evidence>
<organism evidence="2 3">
    <name type="scientific">Hyalella azteca</name>
    <name type="common">Amphipod</name>
    <dbReference type="NCBI Taxonomy" id="294128"/>
    <lineage>
        <taxon>Eukaryota</taxon>
        <taxon>Metazoa</taxon>
        <taxon>Ecdysozoa</taxon>
        <taxon>Arthropoda</taxon>
        <taxon>Crustacea</taxon>
        <taxon>Multicrustacea</taxon>
        <taxon>Malacostraca</taxon>
        <taxon>Eumalacostraca</taxon>
        <taxon>Peracarida</taxon>
        <taxon>Amphipoda</taxon>
        <taxon>Senticaudata</taxon>
        <taxon>Talitrida</taxon>
        <taxon>Talitroidea</taxon>
        <taxon>Hyalellidae</taxon>
        <taxon>Hyalella</taxon>
    </lineage>
</organism>
<protein>
    <submittedName>
        <fullName evidence="3">Uncharacterized protein LOC108677867</fullName>
    </submittedName>
</protein>
<dbReference type="RefSeq" id="XP_018021659.1">
    <property type="nucleotide sequence ID" value="XM_018166170.1"/>
</dbReference>
<reference evidence="3" key="1">
    <citation type="submission" date="2025-08" db="UniProtKB">
        <authorList>
            <consortium name="RefSeq"/>
        </authorList>
    </citation>
    <scope>IDENTIFICATION</scope>
    <source>
        <tissue evidence="3">Whole organism</tissue>
    </source>
</reference>
<name>A0A8B7P679_HYAAZ</name>